<evidence type="ECO:0000313" key="2">
    <source>
        <dbReference type="EMBL" id="RXN08175.1"/>
    </source>
</evidence>
<dbReference type="AlphaFoldDB" id="A0A498LS32"/>
<dbReference type="InterPro" id="IPR035992">
    <property type="entry name" value="Ricin_B-like_lectins"/>
</dbReference>
<dbReference type="PROSITE" id="PS50231">
    <property type="entry name" value="RICIN_B_LECTIN"/>
    <property type="match status" value="1"/>
</dbReference>
<name>A0A498LS32_LABRO</name>
<evidence type="ECO:0000313" key="3">
    <source>
        <dbReference type="EMBL" id="RXN14252.1"/>
    </source>
</evidence>
<accession>A0A498LS32</accession>
<evidence type="ECO:0000313" key="4">
    <source>
        <dbReference type="Proteomes" id="UP000290572"/>
    </source>
</evidence>
<dbReference type="InterPro" id="IPR000772">
    <property type="entry name" value="Ricin_B_lectin"/>
</dbReference>
<dbReference type="Proteomes" id="UP000290572">
    <property type="component" value="Unassembled WGS sequence"/>
</dbReference>
<dbReference type="STRING" id="84645.A0A498LS32"/>
<dbReference type="EMBL" id="QBIY01013328">
    <property type="protein sequence ID" value="RXN08175.1"/>
    <property type="molecule type" value="Genomic_DNA"/>
</dbReference>
<dbReference type="PANTHER" id="PTHR11818:SF2">
    <property type="entry name" value="BETA_GAMMA CRYSTALLIN DOMAIN-CONTAINING PROTEIN 1"/>
    <property type="match status" value="1"/>
</dbReference>
<reference evidence="2 4" key="1">
    <citation type="submission" date="2018-03" db="EMBL/GenBank/DDBJ databases">
        <title>Draft genome sequence of Rohu Carp (Labeo rohita).</title>
        <authorList>
            <person name="Das P."/>
            <person name="Kushwaha B."/>
            <person name="Joshi C.G."/>
            <person name="Kumar D."/>
            <person name="Nagpure N.S."/>
            <person name="Sahoo L."/>
            <person name="Das S.P."/>
            <person name="Bit A."/>
            <person name="Patnaik S."/>
            <person name="Meher P.K."/>
            <person name="Jayasankar P."/>
            <person name="Koringa P.G."/>
            <person name="Patel N.V."/>
            <person name="Hinsu A.T."/>
            <person name="Kumar R."/>
            <person name="Pandey M."/>
            <person name="Agarwal S."/>
            <person name="Srivastava S."/>
            <person name="Singh M."/>
            <person name="Iquebal M.A."/>
            <person name="Jaiswal S."/>
            <person name="Angadi U.B."/>
            <person name="Kumar N."/>
            <person name="Raza M."/>
            <person name="Shah T.M."/>
            <person name="Rai A."/>
            <person name="Jena J.K."/>
        </authorList>
    </citation>
    <scope>NUCLEOTIDE SEQUENCE [LARGE SCALE GENOMIC DNA]</scope>
    <source>
        <strain evidence="2">DASCIFA01</strain>
        <tissue evidence="2">Testis</tissue>
    </source>
</reference>
<sequence length="69" mass="7794">MSGSRAVLSAEPGKPQQLWNITTDGIIRSNAKPDLVLEVKGGQQFDKHQIIVNEFHPDKLNQRWSLEIL</sequence>
<dbReference type="SUPFAM" id="SSF50370">
    <property type="entry name" value="Ricin B-like lectins"/>
    <property type="match status" value="1"/>
</dbReference>
<dbReference type="EMBL" id="QBIY01012911">
    <property type="protein sequence ID" value="RXN14252.1"/>
    <property type="molecule type" value="Genomic_DNA"/>
</dbReference>
<dbReference type="InterPro" id="IPR050252">
    <property type="entry name" value="Beta/Gamma-Crystallin"/>
</dbReference>
<feature type="domain" description="Ricin B lectin" evidence="1">
    <location>
        <begin position="13"/>
        <end position="66"/>
    </location>
</feature>
<gene>
    <name evidence="3" type="ORF">ROHU_028820</name>
    <name evidence="2" type="ORF">ROHU_031934</name>
</gene>
<organism evidence="2 4">
    <name type="scientific">Labeo rohita</name>
    <name type="common">Indian major carp</name>
    <name type="synonym">Cyprinus rohita</name>
    <dbReference type="NCBI Taxonomy" id="84645"/>
    <lineage>
        <taxon>Eukaryota</taxon>
        <taxon>Metazoa</taxon>
        <taxon>Chordata</taxon>
        <taxon>Craniata</taxon>
        <taxon>Vertebrata</taxon>
        <taxon>Euteleostomi</taxon>
        <taxon>Actinopterygii</taxon>
        <taxon>Neopterygii</taxon>
        <taxon>Teleostei</taxon>
        <taxon>Ostariophysi</taxon>
        <taxon>Cypriniformes</taxon>
        <taxon>Cyprinidae</taxon>
        <taxon>Labeoninae</taxon>
        <taxon>Labeonini</taxon>
        <taxon>Labeo</taxon>
    </lineage>
</organism>
<dbReference type="Gene3D" id="2.80.10.50">
    <property type="match status" value="1"/>
</dbReference>
<keyword evidence="4" id="KW-1185">Reference proteome</keyword>
<protein>
    <submittedName>
        <fullName evidence="2">Absent in melanoma 1-like protein</fullName>
    </submittedName>
</protein>
<evidence type="ECO:0000259" key="1">
    <source>
        <dbReference type="Pfam" id="PF00652"/>
    </source>
</evidence>
<proteinExistence type="predicted"/>
<dbReference type="Pfam" id="PF00652">
    <property type="entry name" value="Ricin_B_lectin"/>
    <property type="match status" value="1"/>
</dbReference>
<dbReference type="PANTHER" id="PTHR11818">
    <property type="entry name" value="BETA/GAMMA CRYSTALLIN"/>
    <property type="match status" value="1"/>
</dbReference>
<comment type="caution">
    <text evidence="2">The sequence shown here is derived from an EMBL/GenBank/DDBJ whole genome shotgun (WGS) entry which is preliminary data.</text>
</comment>